<dbReference type="InterPro" id="IPR002347">
    <property type="entry name" value="SDR_fam"/>
</dbReference>
<dbReference type="InterPro" id="IPR020904">
    <property type="entry name" value="Sc_DH/Rdtase_CS"/>
</dbReference>
<evidence type="ECO:0000256" key="1">
    <source>
        <dbReference type="ARBA" id="ARBA00006484"/>
    </source>
</evidence>
<accession>A0A146KV80</accession>
<dbReference type="EC" id="1.1.1.141" evidence="3"/>
<evidence type="ECO:0000313" key="24">
    <source>
        <dbReference type="EMBL" id="JAQ08680.1"/>
    </source>
</evidence>
<gene>
    <name evidence="23" type="primary">HPGD_2</name>
    <name evidence="24" type="synonym">HPGD_4</name>
    <name evidence="24" type="ORF">g.45191</name>
    <name evidence="23" type="ORF">g.45192</name>
</gene>
<evidence type="ECO:0000256" key="20">
    <source>
        <dbReference type="ARBA" id="ARBA00049151"/>
    </source>
</evidence>
<evidence type="ECO:0000256" key="2">
    <source>
        <dbReference type="ARBA" id="ARBA00023002"/>
    </source>
</evidence>
<comment type="catalytic activity">
    <reaction evidence="13">
        <text>(11R)-hydroxy-(5Z,8Z,12E,14Z)-eicosatetraenoate + NAD(+) = 11-oxo-(5Z,8Z,12E,14Z)-eicosatetraenoate + NADH + H(+)</text>
        <dbReference type="Rhea" id="RHEA:48640"/>
        <dbReference type="ChEBI" id="CHEBI:15378"/>
        <dbReference type="ChEBI" id="CHEBI:57540"/>
        <dbReference type="ChEBI" id="CHEBI:57945"/>
        <dbReference type="ChEBI" id="CHEBI:78836"/>
        <dbReference type="ChEBI" id="CHEBI:90697"/>
    </reaction>
    <physiologicalReaction direction="left-to-right" evidence="13">
        <dbReference type="Rhea" id="RHEA:48641"/>
    </physiologicalReaction>
</comment>
<reference evidence="23" key="1">
    <citation type="journal article" date="2016" name="Gigascience">
        <title>De novo construction of an expanded transcriptome assembly for the western tarnished plant bug, Lygus hesperus.</title>
        <authorList>
            <person name="Tassone E.E."/>
            <person name="Geib S.M."/>
            <person name="Hall B."/>
            <person name="Fabrick J.A."/>
            <person name="Brent C.S."/>
            <person name="Hull J.J."/>
        </authorList>
    </citation>
    <scope>NUCLEOTIDE SEQUENCE</scope>
</reference>
<comment type="catalytic activity">
    <reaction evidence="9">
        <text>prostaglandin E1 + NAD(+) = 15-oxoprostaglandin E1 + NADH + H(+)</text>
        <dbReference type="Rhea" id="RHEA:16477"/>
        <dbReference type="ChEBI" id="CHEBI:15378"/>
        <dbReference type="ChEBI" id="CHEBI:57397"/>
        <dbReference type="ChEBI" id="CHEBI:57401"/>
        <dbReference type="ChEBI" id="CHEBI:57540"/>
        <dbReference type="ChEBI" id="CHEBI:57945"/>
    </reaction>
    <physiologicalReaction direction="left-to-right" evidence="9">
        <dbReference type="Rhea" id="RHEA:16478"/>
    </physiologicalReaction>
</comment>
<dbReference type="Pfam" id="PF00106">
    <property type="entry name" value="adh_short"/>
    <property type="match status" value="1"/>
</dbReference>
<comment type="catalytic activity">
    <reaction evidence="16">
        <text>lipoxin A4 + NAD(+) = 15-oxo-(5S,6R)-dihydroxy-(7E,9E,11Z,13E)-eicosatetraenoate + NADH + H(+)</text>
        <dbReference type="Rhea" id="RHEA:41572"/>
        <dbReference type="ChEBI" id="CHEBI:15378"/>
        <dbReference type="ChEBI" id="CHEBI:57540"/>
        <dbReference type="ChEBI" id="CHEBI:57945"/>
        <dbReference type="ChEBI" id="CHEBI:67026"/>
        <dbReference type="ChEBI" id="CHEBI:78311"/>
    </reaction>
    <physiologicalReaction direction="left-to-right" evidence="16">
        <dbReference type="Rhea" id="RHEA:41573"/>
    </physiologicalReaction>
</comment>
<evidence type="ECO:0000256" key="16">
    <source>
        <dbReference type="ARBA" id="ARBA00048535"/>
    </source>
</evidence>
<organism evidence="23">
    <name type="scientific">Lygus hesperus</name>
    <name type="common">Western plant bug</name>
    <dbReference type="NCBI Taxonomy" id="30085"/>
    <lineage>
        <taxon>Eukaryota</taxon>
        <taxon>Metazoa</taxon>
        <taxon>Ecdysozoa</taxon>
        <taxon>Arthropoda</taxon>
        <taxon>Hexapoda</taxon>
        <taxon>Insecta</taxon>
        <taxon>Pterygota</taxon>
        <taxon>Neoptera</taxon>
        <taxon>Paraneoptera</taxon>
        <taxon>Hemiptera</taxon>
        <taxon>Heteroptera</taxon>
        <taxon>Panheteroptera</taxon>
        <taxon>Cimicomorpha</taxon>
        <taxon>Miridae</taxon>
        <taxon>Mirini</taxon>
        <taxon>Lygus</taxon>
    </lineage>
</organism>
<evidence type="ECO:0000256" key="5">
    <source>
        <dbReference type="ARBA" id="ARBA00040276"/>
    </source>
</evidence>
<evidence type="ECO:0000256" key="11">
    <source>
        <dbReference type="ARBA" id="ARBA00048008"/>
    </source>
</evidence>
<evidence type="ECO:0000256" key="19">
    <source>
        <dbReference type="ARBA" id="ARBA00048921"/>
    </source>
</evidence>
<evidence type="ECO:0000256" key="17">
    <source>
        <dbReference type="ARBA" id="ARBA00048611"/>
    </source>
</evidence>
<protein>
    <recommendedName>
        <fullName evidence="5">15-hydroxyprostaglandin dehydrogenase [NAD(+)]</fullName>
        <ecNumber evidence="3">1.1.1.141</ecNumber>
        <ecNumber evidence="4">1.1.1.232</ecNumber>
    </recommendedName>
    <alternativeName>
        <fullName evidence="7">Eicosanoid/docosanoid dehydrogenase [NAD(+)]</fullName>
    </alternativeName>
    <alternativeName>
        <fullName evidence="6">Prostaglandin dehydrogenase 1</fullName>
    </alternativeName>
</protein>
<comment type="catalytic activity">
    <reaction evidence="21">
        <text>resolvin E1 + NAD(+) = 18-oxo-resolvin E1 + NADH + H(+)</text>
        <dbReference type="Rhea" id="RHEA:49244"/>
        <dbReference type="ChEBI" id="CHEBI:15378"/>
        <dbReference type="ChEBI" id="CHEBI:57540"/>
        <dbReference type="ChEBI" id="CHEBI:57945"/>
        <dbReference type="ChEBI" id="CHEBI:91000"/>
        <dbReference type="ChEBI" id="CHEBI:91001"/>
    </reaction>
    <physiologicalReaction direction="left-to-right" evidence="21">
        <dbReference type="Rhea" id="RHEA:49245"/>
    </physiologicalReaction>
</comment>
<evidence type="ECO:0000256" key="12">
    <source>
        <dbReference type="ARBA" id="ARBA00048140"/>
    </source>
</evidence>
<name>A0A146KV80_LYGHE</name>
<evidence type="ECO:0000256" key="22">
    <source>
        <dbReference type="RuleBase" id="RU000363"/>
    </source>
</evidence>
<sequence length="250" mass="26751">MYDIAGKVALVTGGAKGIGRAYCEALVQHGAKVIIVDRDSASGKVTEQHLNDISPNSSLFICCDVTNQAALKASFDGAVSSFGKLDIVINNAGKVDETEEGWRSTVELNLMAVIHGCRLAVEYLTAGGVIINTSSIAASRESTFPIYSATKGGVTALSKSLGAPRQFRVTQIRVMAIQPGYTPTTLAGPDLRQFVWIQTEQPGDTLKDRLSKYPSQKTESVAECMIEALQNGESGSVWTVNGGQWSQEKY</sequence>
<evidence type="ECO:0000256" key="10">
    <source>
        <dbReference type="ARBA" id="ARBA00047672"/>
    </source>
</evidence>
<dbReference type="PRINTS" id="PR00080">
    <property type="entry name" value="SDRFAMILY"/>
</dbReference>
<evidence type="ECO:0000256" key="6">
    <source>
        <dbReference type="ARBA" id="ARBA00041812"/>
    </source>
</evidence>
<evidence type="ECO:0000256" key="13">
    <source>
        <dbReference type="ARBA" id="ARBA00048144"/>
    </source>
</evidence>
<keyword evidence="2" id="KW-0560">Oxidoreductase</keyword>
<comment type="catalytic activity">
    <reaction evidence="10">
        <text>resolvin D1 + NAD(+) = 8-oxoresolvin D1 + NADH + H(+)</text>
        <dbReference type="Rhea" id="RHEA:50124"/>
        <dbReference type="ChEBI" id="CHEBI:15378"/>
        <dbReference type="ChEBI" id="CHEBI:57540"/>
        <dbReference type="ChEBI" id="CHEBI:57945"/>
        <dbReference type="ChEBI" id="CHEBI:132079"/>
        <dbReference type="ChEBI" id="CHEBI:132080"/>
    </reaction>
    <physiologicalReaction direction="left-to-right" evidence="10">
        <dbReference type="Rhea" id="RHEA:50125"/>
    </physiologicalReaction>
</comment>
<evidence type="ECO:0000256" key="7">
    <source>
        <dbReference type="ARBA" id="ARBA00042026"/>
    </source>
</evidence>
<dbReference type="EMBL" id="GDHC01009949">
    <property type="protein sequence ID" value="JAQ08680.1"/>
    <property type="molecule type" value="Transcribed_RNA"/>
</dbReference>
<evidence type="ECO:0000256" key="8">
    <source>
        <dbReference type="ARBA" id="ARBA00045705"/>
    </source>
</evidence>
<dbReference type="PRINTS" id="PR00081">
    <property type="entry name" value="GDHRDH"/>
</dbReference>
<dbReference type="AlphaFoldDB" id="A0A146KV80"/>
<dbReference type="PROSITE" id="PS00061">
    <property type="entry name" value="ADH_SHORT"/>
    <property type="match status" value="1"/>
</dbReference>
<evidence type="ECO:0000256" key="15">
    <source>
        <dbReference type="ARBA" id="ARBA00048393"/>
    </source>
</evidence>
<proteinExistence type="inferred from homology"/>
<dbReference type="EMBL" id="GDHC01019483">
    <property type="protein sequence ID" value="JAP99145.1"/>
    <property type="molecule type" value="Transcribed_RNA"/>
</dbReference>
<comment type="catalytic activity">
    <reaction evidence="17">
        <text>prostaglandin A1 + NAD(+) = 15-oxo-prostaglandin A1 + NADH + H(+)</text>
        <dbReference type="Rhea" id="RHEA:41263"/>
        <dbReference type="ChEBI" id="CHEBI:15378"/>
        <dbReference type="ChEBI" id="CHEBI:57398"/>
        <dbReference type="ChEBI" id="CHEBI:57540"/>
        <dbReference type="ChEBI" id="CHEBI:57945"/>
        <dbReference type="ChEBI" id="CHEBI:85072"/>
    </reaction>
    <physiologicalReaction direction="left-to-right" evidence="17">
        <dbReference type="Rhea" id="RHEA:41264"/>
    </physiologicalReaction>
</comment>
<comment type="catalytic activity">
    <reaction evidence="12">
        <text>15-oxo-(5S,6R)-dihydroxy-(7E,9E,11Z)-eicosatrienoate + NADH + H(+) = (5S,6R,15S)-trihydroxy-(7E,9E,11Z)-eicosatrienoate + NAD(+)</text>
        <dbReference type="Rhea" id="RHEA:41596"/>
        <dbReference type="ChEBI" id="CHEBI:15378"/>
        <dbReference type="ChEBI" id="CHEBI:57540"/>
        <dbReference type="ChEBI" id="CHEBI:57945"/>
        <dbReference type="ChEBI" id="CHEBI:78325"/>
        <dbReference type="ChEBI" id="CHEBI:78329"/>
    </reaction>
    <physiologicalReaction direction="left-to-right" evidence="12">
        <dbReference type="Rhea" id="RHEA:41597"/>
    </physiologicalReaction>
</comment>
<evidence type="ECO:0000256" key="18">
    <source>
        <dbReference type="ARBA" id="ARBA00048739"/>
    </source>
</evidence>
<comment type="catalytic activity">
    <reaction evidence="14">
        <text>resolvin D1 + NAD(+) = 17-oxoresolvin D1 + NADH + H(+)</text>
        <dbReference type="Rhea" id="RHEA:50128"/>
        <dbReference type="ChEBI" id="CHEBI:15378"/>
        <dbReference type="ChEBI" id="CHEBI:57540"/>
        <dbReference type="ChEBI" id="CHEBI:57945"/>
        <dbReference type="ChEBI" id="CHEBI:132079"/>
        <dbReference type="ChEBI" id="CHEBI:132081"/>
    </reaction>
    <physiologicalReaction direction="left-to-right" evidence="14">
        <dbReference type="Rhea" id="RHEA:50129"/>
    </physiologicalReaction>
</comment>
<dbReference type="GO" id="GO:0047034">
    <property type="term" value="F:15-hydroxyicosatetraenoate dehydrogenase activity"/>
    <property type="evidence" value="ECO:0007669"/>
    <property type="project" value="UniProtKB-EC"/>
</dbReference>
<dbReference type="SUPFAM" id="SSF51735">
    <property type="entry name" value="NAD(P)-binding Rossmann-fold domains"/>
    <property type="match status" value="1"/>
</dbReference>
<comment type="catalytic activity">
    <reaction evidence="15">
        <text>resolvin D2 + NAD(+) = 7-oxoresolvin D2 + NADH + H(+)</text>
        <dbReference type="Rhea" id="RHEA:53584"/>
        <dbReference type="ChEBI" id="CHEBI:15378"/>
        <dbReference type="ChEBI" id="CHEBI:57540"/>
        <dbReference type="ChEBI" id="CHEBI:57945"/>
        <dbReference type="ChEBI" id="CHEBI:133367"/>
        <dbReference type="ChEBI" id="CHEBI:137497"/>
    </reaction>
    <physiologicalReaction direction="left-to-right" evidence="15">
        <dbReference type="Rhea" id="RHEA:53585"/>
    </physiologicalReaction>
</comment>
<dbReference type="InterPro" id="IPR036291">
    <property type="entry name" value="NAD(P)-bd_dom_sf"/>
</dbReference>
<comment type="catalytic activity">
    <reaction evidence="19">
        <text>resolvin D2 + NAD(+) = 16-oxoresolvin D2 + NADH + H(+)</text>
        <dbReference type="Rhea" id="RHEA:53588"/>
        <dbReference type="ChEBI" id="CHEBI:15378"/>
        <dbReference type="ChEBI" id="CHEBI:57540"/>
        <dbReference type="ChEBI" id="CHEBI:57945"/>
        <dbReference type="ChEBI" id="CHEBI:133367"/>
        <dbReference type="ChEBI" id="CHEBI:137498"/>
    </reaction>
    <physiologicalReaction direction="left-to-right" evidence="19">
        <dbReference type="Rhea" id="RHEA:53589"/>
    </physiologicalReaction>
</comment>
<comment type="function">
    <text evidence="8">Catalyzes the NAD-dependent dehydrogenation (oxidation) of a broad array of hydroxylated polyunsaturated fatty acids (mainly eicosanoids and docosanoids, including prostaglandins, lipoxins and resolvins), yielding their corresponding keto (oxo) metabolites. Decreases the levels of the pro-proliferative prostaglandins such as prostaglandin E2 (whose activity is increased in cancer because of an increase in the expression of cyclooxygenase 2) and generates oxo-fatty acid products that can profoundly influence cell function by abrogating pro-inflammatory cytokine expression. Converts resolvins E1, D1 and D2 to their oxo products, which represents a mode of resolvin inactivation. Resolvin E1 plays important roles during the resolution phase of acute inflammation, while resolvins D1 and D2 have a unique role in obesity-induced adipose inflammation.</text>
</comment>
<comment type="similarity">
    <text evidence="1 22">Belongs to the short-chain dehydrogenases/reductases (SDR) family.</text>
</comment>
<dbReference type="Gene3D" id="3.40.50.720">
    <property type="entry name" value="NAD(P)-binding Rossmann-like Domain"/>
    <property type="match status" value="1"/>
</dbReference>
<dbReference type="PANTHER" id="PTHR44229:SF4">
    <property type="entry name" value="15-HYDROXYPROSTAGLANDIN DEHYDROGENASE [NAD(+)]"/>
    <property type="match status" value="1"/>
</dbReference>
<comment type="catalytic activity">
    <reaction evidence="11">
        <text>14-hydroxy-(4Z,7Z,10Z,12E,16Z,19Z)-docosahexaenoate + NAD(+) = 14-oxo-(4Z,7Z,10Z,12E,16Z,19Z)-docosahexaenoate + NADH + H(+)</text>
        <dbReference type="Rhea" id="RHEA:48952"/>
        <dbReference type="ChEBI" id="CHEBI:15378"/>
        <dbReference type="ChEBI" id="CHEBI:57540"/>
        <dbReference type="ChEBI" id="CHEBI:57945"/>
        <dbReference type="ChEBI" id="CHEBI:90866"/>
        <dbReference type="ChEBI" id="CHEBI:90867"/>
    </reaction>
    <physiologicalReaction direction="left-to-right" evidence="11">
        <dbReference type="Rhea" id="RHEA:48953"/>
    </physiologicalReaction>
</comment>
<evidence type="ECO:0000256" key="3">
    <source>
        <dbReference type="ARBA" id="ARBA00038968"/>
    </source>
</evidence>
<dbReference type="EC" id="1.1.1.232" evidence="4"/>
<comment type="catalytic activity">
    <reaction evidence="18">
        <text>prostaglandin E2 + NAD(+) = 15-oxoprostaglandin E2 + NADH + H(+)</text>
        <dbReference type="Rhea" id="RHEA:11876"/>
        <dbReference type="ChEBI" id="CHEBI:15378"/>
        <dbReference type="ChEBI" id="CHEBI:57400"/>
        <dbReference type="ChEBI" id="CHEBI:57540"/>
        <dbReference type="ChEBI" id="CHEBI:57945"/>
        <dbReference type="ChEBI" id="CHEBI:606564"/>
        <dbReference type="EC" id="1.1.1.141"/>
    </reaction>
    <physiologicalReaction direction="left-to-right" evidence="18">
        <dbReference type="Rhea" id="RHEA:11877"/>
    </physiologicalReaction>
</comment>
<evidence type="ECO:0000256" key="9">
    <source>
        <dbReference type="ARBA" id="ARBA00047325"/>
    </source>
</evidence>
<evidence type="ECO:0000313" key="23">
    <source>
        <dbReference type="EMBL" id="JAP99145.1"/>
    </source>
</evidence>
<evidence type="ECO:0000256" key="14">
    <source>
        <dbReference type="ARBA" id="ARBA00048170"/>
    </source>
</evidence>
<dbReference type="GO" id="GO:0016404">
    <property type="term" value="F:15-hydroxyprostaglandin dehydrogenase (NAD+) activity"/>
    <property type="evidence" value="ECO:0007669"/>
    <property type="project" value="UniProtKB-EC"/>
</dbReference>
<evidence type="ECO:0000256" key="21">
    <source>
        <dbReference type="ARBA" id="ARBA00049188"/>
    </source>
</evidence>
<dbReference type="GO" id="GO:0005737">
    <property type="term" value="C:cytoplasm"/>
    <property type="evidence" value="ECO:0007669"/>
    <property type="project" value="TreeGrafter"/>
</dbReference>
<comment type="catalytic activity">
    <reaction evidence="20">
        <text>(15S)-hydroxy-(5Z,8Z,11Z,13E)-eicosatetraenoate + NAD(+) = 15-oxo-(5Z,8Z,11Z,13E)-eicosatetraenoate + NADH + H(+)</text>
        <dbReference type="Rhea" id="RHEA:23260"/>
        <dbReference type="ChEBI" id="CHEBI:15378"/>
        <dbReference type="ChEBI" id="CHEBI:57409"/>
        <dbReference type="ChEBI" id="CHEBI:57410"/>
        <dbReference type="ChEBI" id="CHEBI:57540"/>
        <dbReference type="ChEBI" id="CHEBI:57945"/>
        <dbReference type="EC" id="1.1.1.232"/>
    </reaction>
    <physiologicalReaction direction="left-to-right" evidence="20">
        <dbReference type="Rhea" id="RHEA:23261"/>
    </physiologicalReaction>
</comment>
<dbReference type="PANTHER" id="PTHR44229">
    <property type="entry name" value="15-HYDROXYPROSTAGLANDIN DEHYDROGENASE [NAD(+)]"/>
    <property type="match status" value="1"/>
</dbReference>
<evidence type="ECO:0000256" key="4">
    <source>
        <dbReference type="ARBA" id="ARBA00039060"/>
    </source>
</evidence>